<evidence type="ECO:0000313" key="2">
    <source>
        <dbReference type="EMBL" id="KAK0463416.1"/>
    </source>
</evidence>
<evidence type="ECO:0000313" key="3">
    <source>
        <dbReference type="Proteomes" id="UP001175227"/>
    </source>
</evidence>
<reference evidence="2" key="1">
    <citation type="submission" date="2023-06" db="EMBL/GenBank/DDBJ databases">
        <authorList>
            <consortium name="Lawrence Berkeley National Laboratory"/>
            <person name="Ahrendt S."/>
            <person name="Sahu N."/>
            <person name="Indic B."/>
            <person name="Wong-Bajracharya J."/>
            <person name="Merenyi Z."/>
            <person name="Ke H.-M."/>
            <person name="Monk M."/>
            <person name="Kocsube S."/>
            <person name="Drula E."/>
            <person name="Lipzen A."/>
            <person name="Balint B."/>
            <person name="Henrissat B."/>
            <person name="Andreopoulos B."/>
            <person name="Martin F.M."/>
            <person name="Harder C.B."/>
            <person name="Rigling D."/>
            <person name="Ford K.L."/>
            <person name="Foster G.D."/>
            <person name="Pangilinan J."/>
            <person name="Papanicolaou A."/>
            <person name="Barry K."/>
            <person name="LaButti K."/>
            <person name="Viragh M."/>
            <person name="Koriabine M."/>
            <person name="Yan M."/>
            <person name="Riley R."/>
            <person name="Champramary S."/>
            <person name="Plett K.L."/>
            <person name="Tsai I.J."/>
            <person name="Slot J."/>
            <person name="Sipos G."/>
            <person name="Plett J."/>
            <person name="Nagy L.G."/>
            <person name="Grigoriev I.V."/>
        </authorList>
    </citation>
    <scope>NUCLEOTIDE SEQUENCE</scope>
    <source>
        <strain evidence="2">ICMP 16352</strain>
    </source>
</reference>
<dbReference type="AlphaFoldDB" id="A0AA39ND55"/>
<sequence length="255" mass="28033">MVPFFSEAVLVITHIIFWSATHAALAIGTIWRVVVRDKGSIRFIRCGLVIVIYLIATSLLALRWKFVQGITDNGTQQITYIYSDEWILLSSVSFAVVILITACIVIWWCWLFSGQRLMFALIPGLCIIVGMIFAGVGLHQMTVTPPSGNACEAQINWILPYFSMMLAVTVPCMLVSLRYIVNGPGIRGRALRLWILNVITPSLLFFAAVPVAYISSDTRTGCPLLSMTMITSLAPILSTAQVPSDTGENGEESTV</sequence>
<evidence type="ECO:0000256" key="1">
    <source>
        <dbReference type="SAM" id="Phobius"/>
    </source>
</evidence>
<organism evidence="2 3">
    <name type="scientific">Armillaria novae-zelandiae</name>
    <dbReference type="NCBI Taxonomy" id="153914"/>
    <lineage>
        <taxon>Eukaryota</taxon>
        <taxon>Fungi</taxon>
        <taxon>Dikarya</taxon>
        <taxon>Basidiomycota</taxon>
        <taxon>Agaricomycotina</taxon>
        <taxon>Agaricomycetes</taxon>
        <taxon>Agaricomycetidae</taxon>
        <taxon>Agaricales</taxon>
        <taxon>Marasmiineae</taxon>
        <taxon>Physalacriaceae</taxon>
        <taxon>Armillaria</taxon>
    </lineage>
</organism>
<name>A0AA39ND55_9AGAR</name>
<feature type="transmembrane region" description="Helical" evidence="1">
    <location>
        <begin position="117"/>
        <end position="138"/>
    </location>
</feature>
<comment type="caution">
    <text evidence="2">The sequence shown here is derived from an EMBL/GenBank/DDBJ whole genome shotgun (WGS) entry which is preliminary data.</text>
</comment>
<keyword evidence="1" id="KW-1133">Transmembrane helix</keyword>
<keyword evidence="1" id="KW-0812">Transmembrane</keyword>
<feature type="transmembrane region" description="Helical" evidence="1">
    <location>
        <begin position="86"/>
        <end position="110"/>
    </location>
</feature>
<gene>
    <name evidence="2" type="ORF">IW261DRAFT_1575666</name>
</gene>
<keyword evidence="3" id="KW-1185">Reference proteome</keyword>
<dbReference type="Proteomes" id="UP001175227">
    <property type="component" value="Unassembled WGS sequence"/>
</dbReference>
<protein>
    <submittedName>
        <fullName evidence="2">Uncharacterized protein</fullName>
    </submittedName>
</protein>
<proteinExistence type="predicted"/>
<feature type="transmembrane region" description="Helical" evidence="1">
    <location>
        <begin position="46"/>
        <end position="66"/>
    </location>
</feature>
<feature type="transmembrane region" description="Helical" evidence="1">
    <location>
        <begin position="158"/>
        <end position="181"/>
    </location>
</feature>
<accession>A0AA39ND55</accession>
<keyword evidence="1" id="KW-0472">Membrane</keyword>
<feature type="transmembrane region" description="Helical" evidence="1">
    <location>
        <begin position="12"/>
        <end position="34"/>
    </location>
</feature>
<dbReference type="EMBL" id="JAUEPR010000108">
    <property type="protein sequence ID" value="KAK0463416.1"/>
    <property type="molecule type" value="Genomic_DNA"/>
</dbReference>
<feature type="transmembrane region" description="Helical" evidence="1">
    <location>
        <begin position="193"/>
        <end position="214"/>
    </location>
</feature>